<feature type="compositionally biased region" description="Polar residues" evidence="11">
    <location>
        <begin position="1692"/>
        <end position="1704"/>
    </location>
</feature>
<dbReference type="PANTHER" id="PTHR13402">
    <property type="entry name" value="RGPR-RELATED"/>
    <property type="match status" value="1"/>
</dbReference>
<protein>
    <recommendedName>
        <fullName evidence="10">Protein transport protein sec16</fullName>
    </recommendedName>
</protein>
<feature type="compositionally biased region" description="Basic and acidic residues" evidence="11">
    <location>
        <begin position="1555"/>
        <end position="1574"/>
    </location>
</feature>
<feature type="region of interest" description="Disordered" evidence="11">
    <location>
        <begin position="1"/>
        <end position="207"/>
    </location>
</feature>
<comment type="caution">
    <text evidence="14">The sequence shown here is derived from an EMBL/GenBank/DDBJ whole genome shotgun (WGS) entry which is preliminary data.</text>
</comment>
<feature type="compositionally biased region" description="Polar residues" evidence="11">
    <location>
        <begin position="862"/>
        <end position="885"/>
    </location>
</feature>
<feature type="compositionally biased region" description="Polar residues" evidence="11">
    <location>
        <begin position="1660"/>
        <end position="1675"/>
    </location>
</feature>
<dbReference type="Pfam" id="PF12931">
    <property type="entry name" value="TPR_Sec16"/>
    <property type="match status" value="1"/>
</dbReference>
<keyword evidence="15" id="KW-1185">Reference proteome</keyword>
<dbReference type="GO" id="GO:0007030">
    <property type="term" value="P:Golgi organization"/>
    <property type="evidence" value="ECO:0007669"/>
    <property type="project" value="TreeGrafter"/>
</dbReference>
<keyword evidence="3 10" id="KW-0813">Transport</keyword>
<keyword evidence="5 10" id="KW-0931">ER-Golgi transport</keyword>
<dbReference type="GO" id="GO:0070971">
    <property type="term" value="C:endoplasmic reticulum exit site"/>
    <property type="evidence" value="ECO:0007669"/>
    <property type="project" value="TreeGrafter"/>
</dbReference>
<evidence type="ECO:0000256" key="8">
    <source>
        <dbReference type="ARBA" id="ARBA00023136"/>
    </source>
</evidence>
<feature type="region of interest" description="Disordered" evidence="11">
    <location>
        <begin position="1530"/>
        <end position="1968"/>
    </location>
</feature>
<feature type="domain" description="Sec16 central conserved" evidence="13">
    <location>
        <begin position="977"/>
        <end position="1095"/>
    </location>
</feature>
<name>A0AA38R0Y3_9PEZI</name>
<proteinExistence type="inferred from homology"/>
<feature type="compositionally biased region" description="Basic and acidic residues" evidence="11">
    <location>
        <begin position="1757"/>
        <end position="1790"/>
    </location>
</feature>
<feature type="region of interest" description="Disordered" evidence="11">
    <location>
        <begin position="1457"/>
        <end position="1501"/>
    </location>
</feature>
<dbReference type="GO" id="GO:0005789">
    <property type="term" value="C:endoplasmic reticulum membrane"/>
    <property type="evidence" value="ECO:0007669"/>
    <property type="project" value="UniProtKB-SubCell"/>
</dbReference>
<dbReference type="PANTHER" id="PTHR13402:SF6">
    <property type="entry name" value="SECRETORY 16, ISOFORM I"/>
    <property type="match status" value="1"/>
</dbReference>
<evidence type="ECO:0000256" key="9">
    <source>
        <dbReference type="ARBA" id="ARBA00024687"/>
    </source>
</evidence>
<feature type="compositionally biased region" description="Acidic residues" evidence="11">
    <location>
        <begin position="413"/>
        <end position="424"/>
    </location>
</feature>
<evidence type="ECO:0000259" key="12">
    <source>
        <dbReference type="Pfam" id="PF12931"/>
    </source>
</evidence>
<dbReference type="InterPro" id="IPR024298">
    <property type="entry name" value="Sec16_Sec23-bd"/>
</dbReference>
<reference evidence="14" key="1">
    <citation type="submission" date="2022-07" db="EMBL/GenBank/DDBJ databases">
        <title>Fungi with potential for degradation of polypropylene.</title>
        <authorList>
            <person name="Gostincar C."/>
        </authorList>
    </citation>
    <scope>NUCLEOTIDE SEQUENCE</scope>
    <source>
        <strain evidence="14">EXF-13308</strain>
    </source>
</reference>
<evidence type="ECO:0000256" key="6">
    <source>
        <dbReference type="ARBA" id="ARBA00022927"/>
    </source>
</evidence>
<feature type="compositionally biased region" description="Basic residues" evidence="11">
    <location>
        <begin position="1951"/>
        <end position="1960"/>
    </location>
</feature>
<feature type="compositionally biased region" description="Basic and acidic residues" evidence="11">
    <location>
        <begin position="791"/>
        <end position="805"/>
    </location>
</feature>
<keyword evidence="6 10" id="KW-0653">Protein transport</keyword>
<keyword evidence="8 10" id="KW-0472">Membrane</keyword>
<feature type="compositionally biased region" description="Low complexity" evidence="11">
    <location>
        <begin position="1858"/>
        <end position="1884"/>
    </location>
</feature>
<keyword evidence="7 10" id="KW-0072">Autophagy</keyword>
<evidence type="ECO:0000313" key="15">
    <source>
        <dbReference type="Proteomes" id="UP001174694"/>
    </source>
</evidence>
<evidence type="ECO:0000256" key="7">
    <source>
        <dbReference type="ARBA" id="ARBA00023006"/>
    </source>
</evidence>
<sequence>MASDAPTAAWHPALMPNSAATASQSRSKSESESKSKSTSSSTLGTPETTISPEAVDDVQDHELSAPHDEIVEDDSHIPAQDQGESHDTDALADGSENGTESPARSQADADDTPDAAENTAKHMSTMSFARTVSHDVNWTDDEDSEWNLSRADTDPFKFMPPNDRTNSFPPVPAATKPADQAVPQPLPSNQAGEVVSEVEHQTEHVDPEANHVASELQQDIFWGDDDPEEAFPVEGFVGGDVQGSQEAAADARYSEGLPLVHHEKGVDMPTLEDNATHDPFATSPGNDGDDFFDHIGDANGSGPHAFPDHQSLERKSTMQVLESMNTSAGTMLDATPEEDEVGDIPTTSETEGPQDGLAHGEADNADGQKGEGGDLVEKWKEAFAEDDDEDFLLDESAEDNIEGKAMDPAAFFGDDDEGFLDDVEESHQGTQPIPAGEPSSKGANGRYLPPGATQASAGLPSVPYLPNASPAIVQPPVPTPFAATPPVASPFQPSASVPPVSSALGYGSAPSRPEPVKAQSFVDKSKGGYHSPYDLPMDVVKPRKRASMQHIPRSPATSAPPQAPPAPPRSSSMYSQPPPSSHPPPSRESIPSLSPPSSSHSNQGPSLVEKPPLRKSSSSFFEELPIMSKPRPASRHSHQSLPSPSQASPHGPPPMSHPQAPPYTPPPSQDLHLPELSQSTGVPKLVAPERLDPYASLQSGPSMPHIPPAASSRYSPAPPTLPNGAVPVPSTSRYSPAPPNQRVPSVYAAAPAPAAPPILPHQPRTSSPLAHFEITRDGTRPSLSGHTDSGLSERRSSSSHYEPRLTRVPSLPPTREVEEVEAPAFSPPLASDAPPQTMYSHEPRHAQPPRQTPPPVSAGPYSMQSTLSPPKRTTSSYIPQSQPASSPLGHEFAPPPRSHTQSPGTLYGHRGPVAPADPVPRPSSVHDATSPRSAAHVPAQSMVSAVSSRPRGFSQNLNVIPPTDGSEKDPLQRWRGAPLISWGVGGTIVTSFPKDVPRYGVNQALPMVVRSPGEVRIKNVKDIQPLEERLAKFPGPLKGKSKKKETIAWLTTGIEGLERSLPNPTFHSNISHDDKRAVERLLLWKILRLFIEYDGALEGSAAVQKAVRDVLSPGVDGMKPISEPLYSASTIKGLQEPAATQVQADAVDSSTVEQLKKLLMGGDREEAVWAAADKRLWGHALLIANTVSPELYQKVSQEFIKKDVNFPGHNNESLAALYEVLSGNHEESVDELVPVHARAGLQMMATSSISGPAKGALDGLDKWRETLNLILSNRSVEDARAITSLGNLLSEYGRAEAAHICFLFARSTTVFGGLDDPQSNFVLVGSDHRRQAQQFEKETEALLLSEVYEYGLSLGGTSNAASSSPHLAAYKLQHAMTLAEYGYRDKALQYCEAILTAINSQTRRSQYHHGILESAVEDFMKRLKQAPKEESNSWIPKPSMNKVSDSVWNRFNKFVAGDENESSGQGSPTGGDESGPFGRIAGGTPTISRPPSTSNAMDMFGNANGYAPGGMPPASAPPIPLNRTASRYAPMAGQPAAASSPYEPSSAYMPAGRPSVERTSGEHSRSSQELRRQSSDFQPGYANGHALNPMASPTHSPPDAGPGLRRESSYVPQTQPEMPPPSQTAPPAGNAHPGYSPYAPQEASINASPYAPAGPHVEKQPQSVQSDPIQNTGYQPPSYGYEPPSVNLVEESATQTEDNVTSSGYEAPSYQPYGYEPPSYEPDTNNDDGDSGSEAKPKKSSFMDDDEDDVPALQSGEKSKEEKDRENAELFRKAAEEDAKREAAEKEAKAKKGWGFGGWFGGGKKDNQEPAGNKPIKANLGEASSFYYDPDQKRWVNKKGGAEESGPKKAAPPPPRATPRSAAGTPPPSAAARLIGGPEAGRASAPPPPRSSLSPPPSEIPSGPPSNLSAPPPMLRSVSNTSSGPPSRPTTSMSNASSIDDLLGAPGPRKAGGKKAKKGGRYVDVMAK</sequence>
<feature type="region of interest" description="Disordered" evidence="11">
    <location>
        <begin position="269"/>
        <end position="309"/>
    </location>
</feature>
<dbReference type="GO" id="GO:0015031">
    <property type="term" value="P:protein transport"/>
    <property type="evidence" value="ECO:0007669"/>
    <property type="project" value="UniProtKB-KW"/>
</dbReference>
<feature type="compositionally biased region" description="Basic and acidic residues" evidence="11">
    <location>
        <begin position="58"/>
        <end position="76"/>
    </location>
</feature>
<evidence type="ECO:0000256" key="11">
    <source>
        <dbReference type="SAM" id="MobiDB-lite"/>
    </source>
</evidence>
<dbReference type="GO" id="GO:0012507">
    <property type="term" value="C:ER to Golgi transport vesicle membrane"/>
    <property type="evidence" value="ECO:0007669"/>
    <property type="project" value="TreeGrafter"/>
</dbReference>
<evidence type="ECO:0000259" key="13">
    <source>
        <dbReference type="Pfam" id="PF12932"/>
    </source>
</evidence>
<feature type="domain" description="Sec16 Sec23-binding" evidence="12">
    <location>
        <begin position="1155"/>
        <end position="1458"/>
    </location>
</feature>
<dbReference type="EMBL" id="JANBVO010000072">
    <property type="protein sequence ID" value="KAJ9131097.1"/>
    <property type="molecule type" value="Genomic_DNA"/>
</dbReference>
<accession>A0AA38R0Y3</accession>
<feature type="compositionally biased region" description="Polar residues" evidence="11">
    <location>
        <begin position="941"/>
        <end position="958"/>
    </location>
</feature>
<feature type="compositionally biased region" description="Pro residues" evidence="11">
    <location>
        <begin position="576"/>
        <end position="586"/>
    </location>
</feature>
<evidence type="ECO:0000256" key="1">
    <source>
        <dbReference type="ARBA" id="ARBA00004397"/>
    </source>
</evidence>
<dbReference type="Gene3D" id="1.25.40.1030">
    <property type="match status" value="1"/>
</dbReference>
<feature type="compositionally biased region" description="Low complexity" evidence="11">
    <location>
        <begin position="480"/>
        <end position="503"/>
    </location>
</feature>
<feature type="compositionally biased region" description="Low complexity" evidence="11">
    <location>
        <begin position="587"/>
        <end position="606"/>
    </location>
</feature>
<evidence type="ECO:0000256" key="2">
    <source>
        <dbReference type="ARBA" id="ARBA00005927"/>
    </source>
</evidence>
<dbReference type="CDD" id="cd09233">
    <property type="entry name" value="ACE1-Sec16-like"/>
    <property type="match status" value="1"/>
</dbReference>
<feature type="compositionally biased region" description="Acidic residues" evidence="11">
    <location>
        <begin position="384"/>
        <end position="400"/>
    </location>
</feature>
<comment type="function">
    <text evidence="9 10">Involved in the initiation of assembly of the COPII coat required for the formation of transport vesicles from the endoplasmic reticulum (ER) and the selection of cargo molecules. Also involved in autophagy.</text>
</comment>
<dbReference type="GO" id="GO:0070973">
    <property type="term" value="P:protein localization to endoplasmic reticulum exit site"/>
    <property type="evidence" value="ECO:0007669"/>
    <property type="project" value="TreeGrafter"/>
</dbReference>
<dbReference type="Proteomes" id="UP001174694">
    <property type="component" value="Unassembled WGS sequence"/>
</dbReference>
<gene>
    <name evidence="14" type="ORF">NKR23_g11859</name>
</gene>
<feature type="compositionally biased region" description="Pro residues" evidence="11">
    <location>
        <begin position="1885"/>
        <end position="1914"/>
    </location>
</feature>
<feature type="compositionally biased region" description="Polar residues" evidence="11">
    <location>
        <begin position="1485"/>
        <end position="1496"/>
    </location>
</feature>
<evidence type="ECO:0000256" key="3">
    <source>
        <dbReference type="ARBA" id="ARBA00022448"/>
    </source>
</evidence>
<evidence type="ECO:0000313" key="14">
    <source>
        <dbReference type="EMBL" id="KAJ9131097.1"/>
    </source>
</evidence>
<feature type="compositionally biased region" description="Polar residues" evidence="11">
    <location>
        <begin position="121"/>
        <end position="136"/>
    </location>
</feature>
<dbReference type="GO" id="GO:0006914">
    <property type="term" value="P:autophagy"/>
    <property type="evidence" value="ECO:0007669"/>
    <property type="project" value="UniProtKB-KW"/>
</dbReference>
<dbReference type="Pfam" id="PF12932">
    <property type="entry name" value="Sec16"/>
    <property type="match status" value="1"/>
</dbReference>
<keyword evidence="4 10" id="KW-0256">Endoplasmic reticulum</keyword>
<feature type="compositionally biased region" description="Low complexity" evidence="11">
    <location>
        <begin position="1535"/>
        <end position="1551"/>
    </location>
</feature>
<feature type="compositionally biased region" description="Low complexity" evidence="11">
    <location>
        <begin position="1919"/>
        <end position="1934"/>
    </location>
</feature>
<feature type="compositionally biased region" description="Basic and acidic residues" evidence="11">
    <location>
        <begin position="358"/>
        <end position="383"/>
    </location>
</feature>
<feature type="region of interest" description="Disordered" evidence="11">
    <location>
        <begin position="328"/>
        <end position="971"/>
    </location>
</feature>
<evidence type="ECO:0000256" key="10">
    <source>
        <dbReference type="RuleBase" id="RU364101"/>
    </source>
</evidence>
<organism evidence="14 15">
    <name type="scientific">Pleurostoma richardsiae</name>
    <dbReference type="NCBI Taxonomy" id="41990"/>
    <lineage>
        <taxon>Eukaryota</taxon>
        <taxon>Fungi</taxon>
        <taxon>Dikarya</taxon>
        <taxon>Ascomycota</taxon>
        <taxon>Pezizomycotina</taxon>
        <taxon>Sordariomycetes</taxon>
        <taxon>Sordariomycetidae</taxon>
        <taxon>Calosphaeriales</taxon>
        <taxon>Pleurostomataceae</taxon>
        <taxon>Pleurostoma</taxon>
    </lineage>
</organism>
<evidence type="ECO:0000256" key="4">
    <source>
        <dbReference type="ARBA" id="ARBA00022824"/>
    </source>
</evidence>
<dbReference type="FunFam" id="1.25.40.1030:FF:000008">
    <property type="entry name" value="Protein transport protein sec16"/>
    <property type="match status" value="1"/>
</dbReference>
<feature type="compositionally biased region" description="Basic and acidic residues" evidence="11">
    <location>
        <begin position="1830"/>
        <end position="1847"/>
    </location>
</feature>
<comment type="subcellular location">
    <subcellularLocation>
        <location evidence="1">Endoplasmic reticulum membrane</location>
        <topology evidence="1">Peripheral membrane protein</topology>
        <orientation evidence="1">Cytoplasmic side</orientation>
    </subcellularLocation>
</comment>
<dbReference type="GO" id="GO:0016192">
    <property type="term" value="P:vesicle-mediated transport"/>
    <property type="evidence" value="ECO:0007669"/>
    <property type="project" value="UniProtKB-KW"/>
</dbReference>
<dbReference type="InterPro" id="IPR024340">
    <property type="entry name" value="Sec16_CCD"/>
</dbReference>
<feature type="compositionally biased region" description="Pro residues" evidence="11">
    <location>
        <begin position="650"/>
        <end position="668"/>
    </location>
</feature>
<feature type="compositionally biased region" description="Polar residues" evidence="11">
    <location>
        <begin position="639"/>
        <end position="648"/>
    </location>
</feature>
<feature type="compositionally biased region" description="Basic and acidic residues" evidence="11">
    <location>
        <begin position="197"/>
        <end position="207"/>
    </location>
</feature>
<comment type="similarity">
    <text evidence="2 10">Belongs to the SEC16 family.</text>
</comment>
<evidence type="ECO:0000256" key="5">
    <source>
        <dbReference type="ARBA" id="ARBA00022892"/>
    </source>
</evidence>